<sequence>MTRDTVTGATSSELVGLAQDVHEHMASGESLAELEVQIDMRLVADLFMNDDVLPYKTTYRWLWCPFRMPDP</sequence>
<dbReference type="EMBL" id="AP014957">
    <property type="protein sequence ID" value="BAS73402.1"/>
    <property type="molecule type" value="Genomic_DNA"/>
</dbReference>
<gene>
    <name evidence="1" type="ordered locus">Os01g0645650</name>
    <name evidence="1" type="ORF">OSNPB_010645650</name>
</gene>
<accession>A0A0P0V5Z0</accession>
<name>A0A0P0V5Z0_ORYSJ</name>
<keyword evidence="2" id="KW-1185">Reference proteome</keyword>
<protein>
    <submittedName>
        <fullName evidence="1">Os01g0645650 protein</fullName>
    </submittedName>
</protein>
<reference evidence="1 2" key="3">
    <citation type="journal article" date="2013" name="Rice">
        <title>Improvement of the Oryza sativa Nipponbare reference genome using next generation sequence and optical map data.</title>
        <authorList>
            <person name="Kawahara Y."/>
            <person name="de la Bastide M."/>
            <person name="Hamilton J.P."/>
            <person name="Kanamori H."/>
            <person name="McCombie W.R."/>
            <person name="Ouyang S."/>
            <person name="Schwartz D.C."/>
            <person name="Tanaka T."/>
            <person name="Wu J."/>
            <person name="Zhou S."/>
            <person name="Childs K.L."/>
            <person name="Davidson R.M."/>
            <person name="Lin H."/>
            <person name="Quesada-Ocampo L."/>
            <person name="Vaillancourt B."/>
            <person name="Sakai H."/>
            <person name="Lee S.S."/>
            <person name="Kim J."/>
            <person name="Numa H."/>
            <person name="Itoh T."/>
            <person name="Buell C.R."/>
            <person name="Matsumoto T."/>
        </authorList>
    </citation>
    <scope>NUCLEOTIDE SEQUENCE [LARGE SCALE GENOMIC DNA]</scope>
    <source>
        <strain evidence="2">cv. Nipponbare</strain>
    </source>
</reference>
<reference evidence="2" key="1">
    <citation type="journal article" date="2005" name="Nature">
        <title>The map-based sequence of the rice genome.</title>
        <authorList>
            <consortium name="International rice genome sequencing project (IRGSP)"/>
            <person name="Matsumoto T."/>
            <person name="Wu J."/>
            <person name="Kanamori H."/>
            <person name="Katayose Y."/>
            <person name="Fujisawa M."/>
            <person name="Namiki N."/>
            <person name="Mizuno H."/>
            <person name="Yamamoto K."/>
            <person name="Antonio B.A."/>
            <person name="Baba T."/>
            <person name="Sakata K."/>
            <person name="Nagamura Y."/>
            <person name="Aoki H."/>
            <person name="Arikawa K."/>
            <person name="Arita K."/>
            <person name="Bito T."/>
            <person name="Chiden Y."/>
            <person name="Fujitsuka N."/>
            <person name="Fukunaka R."/>
            <person name="Hamada M."/>
            <person name="Harada C."/>
            <person name="Hayashi A."/>
            <person name="Hijishita S."/>
            <person name="Honda M."/>
            <person name="Hosokawa S."/>
            <person name="Ichikawa Y."/>
            <person name="Idonuma A."/>
            <person name="Iijima M."/>
            <person name="Ikeda M."/>
            <person name="Ikeno M."/>
            <person name="Ito K."/>
            <person name="Ito S."/>
            <person name="Ito T."/>
            <person name="Ito Y."/>
            <person name="Ito Y."/>
            <person name="Iwabuchi A."/>
            <person name="Kamiya K."/>
            <person name="Karasawa W."/>
            <person name="Kurita K."/>
            <person name="Katagiri S."/>
            <person name="Kikuta A."/>
            <person name="Kobayashi H."/>
            <person name="Kobayashi N."/>
            <person name="Machita K."/>
            <person name="Maehara T."/>
            <person name="Masukawa M."/>
            <person name="Mizubayashi T."/>
            <person name="Mukai Y."/>
            <person name="Nagasaki H."/>
            <person name="Nagata Y."/>
            <person name="Naito S."/>
            <person name="Nakashima M."/>
            <person name="Nakama Y."/>
            <person name="Nakamichi Y."/>
            <person name="Nakamura M."/>
            <person name="Meguro A."/>
            <person name="Negishi M."/>
            <person name="Ohta I."/>
            <person name="Ohta T."/>
            <person name="Okamoto M."/>
            <person name="Ono N."/>
            <person name="Saji S."/>
            <person name="Sakaguchi M."/>
            <person name="Sakai K."/>
            <person name="Shibata M."/>
            <person name="Shimokawa T."/>
            <person name="Song J."/>
            <person name="Takazaki Y."/>
            <person name="Terasawa K."/>
            <person name="Tsugane M."/>
            <person name="Tsuji K."/>
            <person name="Ueda S."/>
            <person name="Waki K."/>
            <person name="Yamagata H."/>
            <person name="Yamamoto M."/>
            <person name="Yamamoto S."/>
            <person name="Yamane H."/>
            <person name="Yoshiki S."/>
            <person name="Yoshihara R."/>
            <person name="Yukawa K."/>
            <person name="Zhong H."/>
            <person name="Yano M."/>
            <person name="Yuan Q."/>
            <person name="Ouyang S."/>
            <person name="Liu J."/>
            <person name="Jones K.M."/>
            <person name="Gansberger K."/>
            <person name="Moffat K."/>
            <person name="Hill J."/>
            <person name="Bera J."/>
            <person name="Fadrosh D."/>
            <person name="Jin S."/>
            <person name="Johri S."/>
            <person name="Kim M."/>
            <person name="Overton L."/>
            <person name="Reardon M."/>
            <person name="Tsitrin T."/>
            <person name="Vuong H."/>
            <person name="Weaver B."/>
            <person name="Ciecko A."/>
            <person name="Tallon L."/>
            <person name="Jackson J."/>
            <person name="Pai G."/>
            <person name="Aken S.V."/>
            <person name="Utterback T."/>
            <person name="Reidmuller S."/>
            <person name="Feldblyum T."/>
            <person name="Hsiao J."/>
            <person name="Zismann V."/>
            <person name="Iobst S."/>
            <person name="de Vazeille A.R."/>
            <person name="Buell C.R."/>
            <person name="Ying K."/>
            <person name="Li Y."/>
            <person name="Lu T."/>
            <person name="Huang Y."/>
            <person name="Zhao Q."/>
            <person name="Feng Q."/>
            <person name="Zhang L."/>
            <person name="Zhu J."/>
            <person name="Weng Q."/>
            <person name="Mu J."/>
            <person name="Lu Y."/>
            <person name="Fan D."/>
            <person name="Liu Y."/>
            <person name="Guan J."/>
            <person name="Zhang Y."/>
            <person name="Yu S."/>
            <person name="Liu X."/>
            <person name="Zhang Y."/>
            <person name="Hong G."/>
            <person name="Han B."/>
            <person name="Choisne N."/>
            <person name="Demange N."/>
            <person name="Orjeda G."/>
            <person name="Samain S."/>
            <person name="Cattolico L."/>
            <person name="Pelletier E."/>
            <person name="Couloux A."/>
            <person name="Segurens B."/>
            <person name="Wincker P."/>
            <person name="D'Hont A."/>
            <person name="Scarpelli C."/>
            <person name="Weissenbach J."/>
            <person name="Salanoubat M."/>
            <person name="Quetier F."/>
            <person name="Yu Y."/>
            <person name="Kim H.R."/>
            <person name="Rambo T."/>
            <person name="Currie J."/>
            <person name="Collura K."/>
            <person name="Luo M."/>
            <person name="Yang T."/>
            <person name="Ammiraju J.S.S."/>
            <person name="Engler F."/>
            <person name="Soderlund C."/>
            <person name="Wing R.A."/>
            <person name="Palmer L.E."/>
            <person name="de la Bastide M."/>
            <person name="Spiegel L."/>
            <person name="Nascimento L."/>
            <person name="Zutavern T."/>
            <person name="O'Shaughnessy A."/>
            <person name="Dike S."/>
            <person name="Dedhia N."/>
            <person name="Preston R."/>
            <person name="Balija V."/>
            <person name="McCombie W.R."/>
            <person name="Chow T."/>
            <person name="Chen H."/>
            <person name="Chung M."/>
            <person name="Chen C."/>
            <person name="Shaw J."/>
            <person name="Wu H."/>
            <person name="Hsiao K."/>
            <person name="Chao Y."/>
            <person name="Chu M."/>
            <person name="Cheng C."/>
            <person name="Hour A."/>
            <person name="Lee P."/>
            <person name="Lin S."/>
            <person name="Lin Y."/>
            <person name="Liou J."/>
            <person name="Liu S."/>
            <person name="Hsing Y."/>
            <person name="Raghuvanshi S."/>
            <person name="Mohanty A."/>
            <person name="Bharti A.K."/>
            <person name="Gaur A."/>
            <person name="Gupta V."/>
            <person name="Kumar D."/>
            <person name="Ravi V."/>
            <person name="Vij S."/>
            <person name="Kapur A."/>
            <person name="Khurana P."/>
            <person name="Khurana P."/>
            <person name="Khurana J.P."/>
            <person name="Tyagi A.K."/>
            <person name="Gaikwad K."/>
            <person name="Singh A."/>
            <person name="Dalal V."/>
            <person name="Srivastava S."/>
            <person name="Dixit A."/>
            <person name="Pal A.K."/>
            <person name="Ghazi I.A."/>
            <person name="Yadav M."/>
            <person name="Pandit A."/>
            <person name="Bhargava A."/>
            <person name="Sureshbabu K."/>
            <person name="Batra K."/>
            <person name="Sharma T.R."/>
            <person name="Mohapatra T."/>
            <person name="Singh N.K."/>
            <person name="Messing J."/>
            <person name="Nelson A.B."/>
            <person name="Fuks G."/>
            <person name="Kavchok S."/>
            <person name="Keizer G."/>
            <person name="Linton E."/>
            <person name="Llaca V."/>
            <person name="Song R."/>
            <person name="Tanyolac B."/>
            <person name="Young S."/>
            <person name="Ho-Il K."/>
            <person name="Hahn J.H."/>
            <person name="Sangsakoo G."/>
            <person name="Vanavichit A."/>
            <person name="de Mattos Luiz.A.T."/>
            <person name="Zimmer P.D."/>
            <person name="Malone G."/>
            <person name="Dellagostin O."/>
            <person name="de Oliveira A.C."/>
            <person name="Bevan M."/>
            <person name="Bancroft I."/>
            <person name="Minx P."/>
            <person name="Cordum H."/>
            <person name="Wilson R."/>
            <person name="Cheng Z."/>
            <person name="Jin W."/>
            <person name="Jiang J."/>
            <person name="Leong S.A."/>
            <person name="Iwama H."/>
            <person name="Gojobori T."/>
            <person name="Itoh T."/>
            <person name="Niimura Y."/>
            <person name="Fujii Y."/>
            <person name="Habara T."/>
            <person name="Sakai H."/>
            <person name="Sato Y."/>
            <person name="Wilson G."/>
            <person name="Kumar K."/>
            <person name="McCouch S."/>
            <person name="Juretic N."/>
            <person name="Hoen D."/>
            <person name="Wright S."/>
            <person name="Bruskiewich R."/>
            <person name="Bureau T."/>
            <person name="Miyao A."/>
            <person name="Hirochika H."/>
            <person name="Nishikawa T."/>
            <person name="Kadowaki K."/>
            <person name="Sugiura M."/>
            <person name="Burr B."/>
            <person name="Sasaki T."/>
        </authorList>
    </citation>
    <scope>NUCLEOTIDE SEQUENCE [LARGE SCALE GENOMIC DNA]</scope>
    <source>
        <strain evidence="2">cv. Nipponbare</strain>
    </source>
</reference>
<dbReference type="Gramene" id="Os01t0645650-01">
    <property type="protein sequence ID" value="Os01t0645650-01"/>
    <property type="gene ID" value="Os01g0645650"/>
</dbReference>
<dbReference type="AlphaFoldDB" id="A0A0P0V5Z0"/>
<dbReference type="Proteomes" id="UP000059680">
    <property type="component" value="Chromosome 1"/>
</dbReference>
<organism evidence="1 2">
    <name type="scientific">Oryza sativa subsp. japonica</name>
    <name type="common">Rice</name>
    <dbReference type="NCBI Taxonomy" id="39947"/>
    <lineage>
        <taxon>Eukaryota</taxon>
        <taxon>Viridiplantae</taxon>
        <taxon>Streptophyta</taxon>
        <taxon>Embryophyta</taxon>
        <taxon>Tracheophyta</taxon>
        <taxon>Spermatophyta</taxon>
        <taxon>Magnoliopsida</taxon>
        <taxon>Liliopsida</taxon>
        <taxon>Poales</taxon>
        <taxon>Poaceae</taxon>
        <taxon>BOP clade</taxon>
        <taxon>Oryzoideae</taxon>
        <taxon>Oryzeae</taxon>
        <taxon>Oryzinae</taxon>
        <taxon>Oryza</taxon>
        <taxon>Oryza sativa</taxon>
    </lineage>
</organism>
<dbReference type="InParanoid" id="A0A0P0V5Z0"/>
<dbReference type="PaxDb" id="39947-A0A0P0V5Z0"/>
<proteinExistence type="predicted"/>
<evidence type="ECO:0000313" key="2">
    <source>
        <dbReference type="Proteomes" id="UP000059680"/>
    </source>
</evidence>
<evidence type="ECO:0000313" key="1">
    <source>
        <dbReference type="EMBL" id="BAS73402.1"/>
    </source>
</evidence>
<reference evidence="1 2" key="2">
    <citation type="journal article" date="2013" name="Plant Cell Physiol.">
        <title>Rice Annotation Project Database (RAP-DB): an integrative and interactive database for rice genomics.</title>
        <authorList>
            <person name="Sakai H."/>
            <person name="Lee S.S."/>
            <person name="Tanaka T."/>
            <person name="Numa H."/>
            <person name="Kim J."/>
            <person name="Kawahara Y."/>
            <person name="Wakimoto H."/>
            <person name="Yang C.C."/>
            <person name="Iwamoto M."/>
            <person name="Abe T."/>
            <person name="Yamada Y."/>
            <person name="Muto A."/>
            <person name="Inokuchi H."/>
            <person name="Ikemura T."/>
            <person name="Matsumoto T."/>
            <person name="Sasaki T."/>
            <person name="Itoh T."/>
        </authorList>
    </citation>
    <scope>NUCLEOTIDE SEQUENCE [LARGE SCALE GENOMIC DNA]</scope>
    <source>
        <strain evidence="2">cv. Nipponbare</strain>
    </source>
</reference>